<dbReference type="AlphaFoldDB" id="A0A8V5GZ97"/>
<keyword evidence="2" id="KW-1185">Reference proteome</keyword>
<sequence length="94" mass="11071">MFYYLINSLFNRQHKVLSRAQSIAGKCFELKVGDFCSTGMDLVKHFLFKQLVLHRNMCCSSMQKSRQILTSENSDWAMERVSYKDDYLQCESLK</sequence>
<reference evidence="1" key="1">
    <citation type="submission" date="2020-03" db="EMBL/GenBank/DDBJ databases">
        <title>Melopsittacus undulatus (budgerigar) genome, bMelUnd1, maternal haplotype with Z.</title>
        <authorList>
            <person name="Gedman G."/>
            <person name="Mountcastle J."/>
            <person name="Haase B."/>
            <person name="Formenti G."/>
            <person name="Wright T."/>
            <person name="Apodaca J."/>
            <person name="Pelan S."/>
            <person name="Chow W."/>
            <person name="Rhie A."/>
            <person name="Howe K."/>
            <person name="Fedrigo O."/>
            <person name="Jarvis E.D."/>
        </authorList>
    </citation>
    <scope>NUCLEOTIDE SEQUENCE [LARGE SCALE GENOMIC DNA]</scope>
</reference>
<accession>A0A8V5GZ97</accession>
<name>A0A8V5GZ97_MELUD</name>
<evidence type="ECO:0000313" key="1">
    <source>
        <dbReference type="Ensembl" id="ENSMUNP00000030567.1"/>
    </source>
</evidence>
<reference evidence="1" key="2">
    <citation type="submission" date="2025-08" db="UniProtKB">
        <authorList>
            <consortium name="Ensembl"/>
        </authorList>
    </citation>
    <scope>IDENTIFICATION</scope>
</reference>
<evidence type="ECO:0000313" key="2">
    <source>
        <dbReference type="Proteomes" id="UP000694405"/>
    </source>
</evidence>
<dbReference type="Proteomes" id="UP000694405">
    <property type="component" value="Chromosome 11"/>
</dbReference>
<protein>
    <submittedName>
        <fullName evidence="1">Uncharacterized protein</fullName>
    </submittedName>
</protein>
<organism evidence="1 2">
    <name type="scientific">Melopsittacus undulatus</name>
    <name type="common">Budgerigar</name>
    <name type="synonym">Psittacus undulatus</name>
    <dbReference type="NCBI Taxonomy" id="13146"/>
    <lineage>
        <taxon>Eukaryota</taxon>
        <taxon>Metazoa</taxon>
        <taxon>Chordata</taxon>
        <taxon>Craniata</taxon>
        <taxon>Vertebrata</taxon>
        <taxon>Euteleostomi</taxon>
        <taxon>Archelosauria</taxon>
        <taxon>Archosauria</taxon>
        <taxon>Dinosauria</taxon>
        <taxon>Saurischia</taxon>
        <taxon>Theropoda</taxon>
        <taxon>Coelurosauria</taxon>
        <taxon>Aves</taxon>
        <taxon>Neognathae</taxon>
        <taxon>Neoaves</taxon>
        <taxon>Telluraves</taxon>
        <taxon>Australaves</taxon>
        <taxon>Psittaciformes</taxon>
        <taxon>Psittaculidae</taxon>
        <taxon>Melopsittacus</taxon>
    </lineage>
</organism>
<proteinExistence type="predicted"/>
<dbReference type="Ensembl" id="ENSMUNT00000033303.1">
    <property type="protein sequence ID" value="ENSMUNP00000030567.1"/>
    <property type="gene ID" value="ENSMUNG00000019949.1"/>
</dbReference>
<reference evidence="1" key="3">
    <citation type="submission" date="2025-09" db="UniProtKB">
        <authorList>
            <consortium name="Ensembl"/>
        </authorList>
    </citation>
    <scope>IDENTIFICATION</scope>
</reference>